<feature type="compositionally biased region" description="Basic residues" evidence="1">
    <location>
        <begin position="191"/>
        <end position="205"/>
    </location>
</feature>
<dbReference type="AlphaFoldDB" id="A0A422PWA4"/>
<feature type="transmembrane region" description="Helical" evidence="2">
    <location>
        <begin position="300"/>
        <end position="319"/>
    </location>
</feature>
<keyword evidence="2" id="KW-0812">Transmembrane</keyword>
<evidence type="ECO:0000256" key="2">
    <source>
        <dbReference type="SAM" id="Phobius"/>
    </source>
</evidence>
<dbReference type="EMBL" id="MKKU01000144">
    <property type="protein sequence ID" value="RNF22035.1"/>
    <property type="molecule type" value="Genomic_DNA"/>
</dbReference>
<comment type="caution">
    <text evidence="3">The sequence shown here is derived from an EMBL/GenBank/DDBJ whole genome shotgun (WGS) entry which is preliminary data.</text>
</comment>
<reference evidence="3 4" key="1">
    <citation type="journal article" date="2018" name="BMC Genomics">
        <title>Genomic comparison of Trypanosoma conorhini and Trypanosoma rangeli to Trypanosoma cruzi strains of high and low virulence.</title>
        <authorList>
            <person name="Bradwell K.R."/>
            <person name="Koparde V.N."/>
            <person name="Matveyev A.V."/>
            <person name="Serrano M.G."/>
            <person name="Alves J.M."/>
            <person name="Parikh H."/>
            <person name="Huang B."/>
            <person name="Lee V."/>
            <person name="Espinosa-Alvarez O."/>
            <person name="Ortiz P.A."/>
            <person name="Costa-Martins A.G."/>
            <person name="Teixeira M.M."/>
            <person name="Buck G.A."/>
        </authorList>
    </citation>
    <scope>NUCLEOTIDE SEQUENCE [LARGE SCALE GENOMIC DNA]</scope>
    <source>
        <strain evidence="3 4">025E</strain>
    </source>
</reference>
<dbReference type="Proteomes" id="UP000284403">
    <property type="component" value="Unassembled WGS sequence"/>
</dbReference>
<proteinExistence type="predicted"/>
<dbReference type="RefSeq" id="XP_029229727.1">
    <property type="nucleotide sequence ID" value="XM_029370238.1"/>
</dbReference>
<evidence type="ECO:0000256" key="1">
    <source>
        <dbReference type="SAM" id="MobiDB-lite"/>
    </source>
</evidence>
<keyword evidence="2" id="KW-1133">Transmembrane helix</keyword>
<dbReference type="OrthoDB" id="264281at2759"/>
<feature type="region of interest" description="Disordered" evidence="1">
    <location>
        <begin position="191"/>
        <end position="258"/>
    </location>
</feature>
<evidence type="ECO:0000313" key="4">
    <source>
        <dbReference type="Proteomes" id="UP000284403"/>
    </source>
</evidence>
<organism evidence="3 4">
    <name type="scientific">Trypanosoma conorhini</name>
    <dbReference type="NCBI Taxonomy" id="83891"/>
    <lineage>
        <taxon>Eukaryota</taxon>
        <taxon>Discoba</taxon>
        <taxon>Euglenozoa</taxon>
        <taxon>Kinetoplastea</taxon>
        <taxon>Metakinetoplastina</taxon>
        <taxon>Trypanosomatida</taxon>
        <taxon>Trypanosomatidae</taxon>
        <taxon>Trypanosoma</taxon>
    </lineage>
</organism>
<keyword evidence="4" id="KW-1185">Reference proteome</keyword>
<feature type="compositionally biased region" description="Polar residues" evidence="1">
    <location>
        <begin position="245"/>
        <end position="254"/>
    </location>
</feature>
<accession>A0A422PWA4</accession>
<dbReference type="GeneID" id="40316929"/>
<keyword evidence="2" id="KW-0472">Membrane</keyword>
<sequence>MIAINIVVTSPEGCVSAFFFACSPGGPYPTPLTPAGPLVGGLLGGIPRPRRLRSRSCAGHRTVCVRLRRGGCGNFVAPSFFLSCCFSVPLPPPLFLFCCCCCRFCQCTLLLPLFLPPLPRVVFLFLSLSLPPSLSLCLCVHFCVFLAACFLSLFLRAGGSSACARVPGGVGGERVRCCSQHSRTHVGCCRRRRRRRRRRGGRGRPRGGDGQHDVAAKGAVDDARRDPSKELGISAEELQRRRKQASSPRTFVSEHSSRAFEVKGSARAQQIMNAGLLERQRETRNTEVVRKMSVLRRVQLGTFCAGIAMACWLGVEYLLPRYAVVQERRRVMQLRREMAQRKWEEAEAQRRQR</sequence>
<name>A0A422PWA4_9TRYP</name>
<evidence type="ECO:0008006" key="5">
    <source>
        <dbReference type="Google" id="ProtNLM"/>
    </source>
</evidence>
<protein>
    <recommendedName>
        <fullName evidence="5">Transmembrane protein</fullName>
    </recommendedName>
</protein>
<gene>
    <name evidence="3" type="ORF">Tco025E_03318</name>
</gene>
<evidence type="ECO:0000313" key="3">
    <source>
        <dbReference type="EMBL" id="RNF22035.1"/>
    </source>
</evidence>
<feature type="compositionally biased region" description="Basic and acidic residues" evidence="1">
    <location>
        <begin position="206"/>
        <end position="229"/>
    </location>
</feature>